<protein>
    <submittedName>
        <fullName evidence="2">Uncharacterized protein</fullName>
    </submittedName>
</protein>
<feature type="compositionally biased region" description="Polar residues" evidence="1">
    <location>
        <begin position="67"/>
        <end position="85"/>
    </location>
</feature>
<sequence>GINSYHKFKYIARESIAAKVIKVTLRFKIPKATPDRGRDENEVKLLPLLNLLMRKYSSFPHPPSSSYTLTHQNQDTETIPDSRSP</sequence>
<reference evidence="3" key="1">
    <citation type="journal article" date="2014" name="Nat. Genet.">
        <title>Genome of the human hookworm Necator americanus.</title>
        <authorList>
            <person name="Tang Y.T."/>
            <person name="Gao X."/>
            <person name="Rosa B.A."/>
            <person name="Abubucker S."/>
            <person name="Hallsworth-Pepin K."/>
            <person name="Martin J."/>
            <person name="Tyagi R."/>
            <person name="Heizer E."/>
            <person name="Zhang X."/>
            <person name="Bhonagiri-Palsikar V."/>
            <person name="Minx P."/>
            <person name="Warren W.C."/>
            <person name="Wang Q."/>
            <person name="Zhan B."/>
            <person name="Hotez P.J."/>
            <person name="Sternberg P.W."/>
            <person name="Dougall A."/>
            <person name="Gaze S.T."/>
            <person name="Mulvenna J."/>
            <person name="Sotillo J."/>
            <person name="Ranganathan S."/>
            <person name="Rabelo E.M."/>
            <person name="Wilson R.K."/>
            <person name="Felgner P.L."/>
            <person name="Bethony J."/>
            <person name="Hawdon J.M."/>
            <person name="Gasser R.B."/>
            <person name="Loukas A."/>
            <person name="Mitreva M."/>
        </authorList>
    </citation>
    <scope>NUCLEOTIDE SEQUENCE [LARGE SCALE GENOMIC DNA]</scope>
</reference>
<evidence type="ECO:0000256" key="1">
    <source>
        <dbReference type="SAM" id="MobiDB-lite"/>
    </source>
</evidence>
<dbReference type="EMBL" id="KI660330">
    <property type="protein sequence ID" value="ETN74873.1"/>
    <property type="molecule type" value="Genomic_DNA"/>
</dbReference>
<name>W2SZ56_NECAM</name>
<dbReference type="KEGG" id="nai:NECAME_12685"/>
<evidence type="ECO:0000313" key="3">
    <source>
        <dbReference type="Proteomes" id="UP000053676"/>
    </source>
</evidence>
<dbReference type="AlphaFoldDB" id="W2SZ56"/>
<proteinExistence type="predicted"/>
<dbReference type="Proteomes" id="UP000053676">
    <property type="component" value="Unassembled WGS sequence"/>
</dbReference>
<feature type="region of interest" description="Disordered" evidence="1">
    <location>
        <begin position="61"/>
        <end position="85"/>
    </location>
</feature>
<gene>
    <name evidence="2" type="ORF">NECAME_12685</name>
</gene>
<accession>W2SZ56</accession>
<evidence type="ECO:0000313" key="2">
    <source>
        <dbReference type="EMBL" id="ETN74873.1"/>
    </source>
</evidence>
<feature type="non-terminal residue" evidence="2">
    <location>
        <position position="1"/>
    </location>
</feature>
<keyword evidence="3" id="KW-1185">Reference proteome</keyword>
<organism evidence="2 3">
    <name type="scientific">Necator americanus</name>
    <name type="common">Human hookworm</name>
    <dbReference type="NCBI Taxonomy" id="51031"/>
    <lineage>
        <taxon>Eukaryota</taxon>
        <taxon>Metazoa</taxon>
        <taxon>Ecdysozoa</taxon>
        <taxon>Nematoda</taxon>
        <taxon>Chromadorea</taxon>
        <taxon>Rhabditida</taxon>
        <taxon>Rhabditina</taxon>
        <taxon>Rhabditomorpha</taxon>
        <taxon>Strongyloidea</taxon>
        <taxon>Ancylostomatidae</taxon>
        <taxon>Bunostominae</taxon>
        <taxon>Necator</taxon>
    </lineage>
</organism>